<comment type="caution">
    <text evidence="3">The sequence shown here is derived from an EMBL/GenBank/DDBJ whole genome shotgun (WGS) entry which is preliminary data.</text>
</comment>
<evidence type="ECO:0000256" key="2">
    <source>
        <dbReference type="SAM" id="Phobius"/>
    </source>
</evidence>
<sequence length="255" mass="29018">LQTSSDTLWKIAISMYILEIFLIIVTVVVIIFEVNTISGIDTVKSKITELSGDICYLDYNYVFRTISLYKSRRILSNVTLLLLSNDASANDRRLKRHFDLFLRDDIVGRRLNAAALITAVPPPELGMIAAAVGRASGVSASFLRRFLLFLPVGTKAAKPEESLPELRGHQIVQNWVDGGVQVEHHPAEVEQGEVTLDTEVDDHFDWDDQDPKRQRSKWQQAQEETEHHCAEHQHHLFAVFEQVVRRAAADRRVRH</sequence>
<proteinExistence type="predicted"/>
<dbReference type="Proteomes" id="UP000752696">
    <property type="component" value="Unassembled WGS sequence"/>
</dbReference>
<keyword evidence="4" id="KW-1185">Reference proteome</keyword>
<reference evidence="3" key="1">
    <citation type="submission" date="2020-07" db="EMBL/GenBank/DDBJ databases">
        <authorList>
            <person name="Nazaruddin N."/>
        </authorList>
    </citation>
    <scope>NUCLEOTIDE SEQUENCE</scope>
</reference>
<keyword evidence="2" id="KW-0472">Membrane</keyword>
<evidence type="ECO:0000313" key="4">
    <source>
        <dbReference type="Proteomes" id="UP000752696"/>
    </source>
</evidence>
<accession>A0A6V7H9I2</accession>
<feature type="transmembrane region" description="Helical" evidence="2">
    <location>
        <begin position="12"/>
        <end position="32"/>
    </location>
</feature>
<feature type="non-terminal residue" evidence="3">
    <location>
        <position position="255"/>
    </location>
</feature>
<feature type="region of interest" description="Disordered" evidence="1">
    <location>
        <begin position="205"/>
        <end position="225"/>
    </location>
</feature>
<evidence type="ECO:0000256" key="1">
    <source>
        <dbReference type="SAM" id="MobiDB-lite"/>
    </source>
</evidence>
<dbReference type="AlphaFoldDB" id="A0A6V7H9I2"/>
<name>A0A6V7H9I2_9HYME</name>
<gene>
    <name evidence="3" type="ORF">MHI_LOCUS539432</name>
</gene>
<organism evidence="3 4">
    <name type="scientific">Heterotrigona itama</name>
    <dbReference type="NCBI Taxonomy" id="395501"/>
    <lineage>
        <taxon>Eukaryota</taxon>
        <taxon>Metazoa</taxon>
        <taxon>Ecdysozoa</taxon>
        <taxon>Arthropoda</taxon>
        <taxon>Hexapoda</taxon>
        <taxon>Insecta</taxon>
        <taxon>Pterygota</taxon>
        <taxon>Neoptera</taxon>
        <taxon>Endopterygota</taxon>
        <taxon>Hymenoptera</taxon>
        <taxon>Apocrita</taxon>
        <taxon>Aculeata</taxon>
        <taxon>Apoidea</taxon>
        <taxon>Anthophila</taxon>
        <taxon>Apidae</taxon>
        <taxon>Heterotrigona</taxon>
    </lineage>
</organism>
<protein>
    <submittedName>
        <fullName evidence="3">Uncharacterized protein</fullName>
    </submittedName>
</protein>
<keyword evidence="2" id="KW-1133">Transmembrane helix</keyword>
<keyword evidence="2" id="KW-0812">Transmembrane</keyword>
<dbReference type="EMBL" id="CAJDYZ010008356">
    <property type="protein sequence ID" value="CAD1475321.1"/>
    <property type="molecule type" value="Genomic_DNA"/>
</dbReference>
<evidence type="ECO:0000313" key="3">
    <source>
        <dbReference type="EMBL" id="CAD1475321.1"/>
    </source>
</evidence>